<dbReference type="Pfam" id="PF19566">
    <property type="entry name" value="Snx8_BAR_dom"/>
    <property type="match status" value="1"/>
</dbReference>
<comment type="subcellular location">
    <subcellularLocation>
        <location evidence="3">Cytoplasm</location>
    </subcellularLocation>
    <subcellularLocation>
        <location evidence="2">Membrane</location>
        <topology evidence="2">Peripheral membrane protein</topology>
        <orientation evidence="2">Cytoplasmic side</orientation>
    </subcellularLocation>
</comment>
<evidence type="ECO:0000256" key="1">
    <source>
        <dbReference type="ARBA" id="ARBA00002474"/>
    </source>
</evidence>
<dbReference type="InterPro" id="IPR045734">
    <property type="entry name" value="Snx8_BAR_dom"/>
</dbReference>
<dbReference type="InterPro" id="IPR001683">
    <property type="entry name" value="PX_dom"/>
</dbReference>
<dbReference type="Gene3D" id="3.30.1520.10">
    <property type="entry name" value="Phox-like domain"/>
    <property type="match status" value="1"/>
</dbReference>
<evidence type="ECO:0000313" key="13">
    <source>
        <dbReference type="Proteomes" id="UP001151582"/>
    </source>
</evidence>
<feature type="compositionally biased region" description="Low complexity" evidence="10">
    <location>
        <begin position="672"/>
        <end position="686"/>
    </location>
</feature>
<evidence type="ECO:0000256" key="8">
    <source>
        <dbReference type="ARBA" id="ARBA00022927"/>
    </source>
</evidence>
<evidence type="ECO:0000256" key="5">
    <source>
        <dbReference type="ARBA" id="ARBA00014268"/>
    </source>
</evidence>
<evidence type="ECO:0000256" key="6">
    <source>
        <dbReference type="ARBA" id="ARBA00022448"/>
    </source>
</evidence>
<evidence type="ECO:0000256" key="3">
    <source>
        <dbReference type="ARBA" id="ARBA00004496"/>
    </source>
</evidence>
<feature type="compositionally biased region" description="Basic and acidic residues" evidence="10">
    <location>
        <begin position="692"/>
        <end position="702"/>
    </location>
</feature>
<keyword evidence="8" id="KW-0653">Protein transport</keyword>
<dbReference type="PANTHER" id="PTHR47554:SF1">
    <property type="entry name" value="SORTING NEXIN MVP1"/>
    <property type="match status" value="1"/>
</dbReference>
<dbReference type="GO" id="GO:0005768">
    <property type="term" value="C:endosome"/>
    <property type="evidence" value="ECO:0007669"/>
    <property type="project" value="TreeGrafter"/>
</dbReference>
<dbReference type="SMART" id="SM00312">
    <property type="entry name" value="PX"/>
    <property type="match status" value="1"/>
</dbReference>
<comment type="function">
    <text evidence="1">Required for vacuolar protein sorting.</text>
</comment>
<dbReference type="SUPFAM" id="SSF64268">
    <property type="entry name" value="PX domain"/>
    <property type="match status" value="1"/>
</dbReference>
<dbReference type="InterPro" id="IPR028662">
    <property type="entry name" value="SNX8/Mvp1"/>
</dbReference>
<evidence type="ECO:0000313" key="12">
    <source>
        <dbReference type="EMBL" id="KAJ1978730.1"/>
    </source>
</evidence>
<reference evidence="12" key="1">
    <citation type="submission" date="2022-07" db="EMBL/GenBank/DDBJ databases">
        <title>Phylogenomic reconstructions and comparative analyses of Kickxellomycotina fungi.</title>
        <authorList>
            <person name="Reynolds N.K."/>
            <person name="Stajich J.E."/>
            <person name="Barry K."/>
            <person name="Grigoriev I.V."/>
            <person name="Crous P."/>
            <person name="Smith M.E."/>
        </authorList>
    </citation>
    <scope>NUCLEOTIDE SEQUENCE</scope>
    <source>
        <strain evidence="12">RSA 567</strain>
    </source>
</reference>
<dbReference type="Pfam" id="PF00787">
    <property type="entry name" value="PX"/>
    <property type="match status" value="1"/>
</dbReference>
<comment type="caution">
    <text evidence="12">The sequence shown here is derived from an EMBL/GenBank/DDBJ whole genome shotgun (WGS) entry which is preliminary data.</text>
</comment>
<comment type="similarity">
    <text evidence="4">Belongs to the sorting nexin family.</text>
</comment>
<feature type="region of interest" description="Disordered" evidence="10">
    <location>
        <begin position="663"/>
        <end position="720"/>
    </location>
</feature>
<keyword evidence="7" id="KW-0963">Cytoplasm</keyword>
<evidence type="ECO:0000256" key="4">
    <source>
        <dbReference type="ARBA" id="ARBA00010883"/>
    </source>
</evidence>
<evidence type="ECO:0000256" key="9">
    <source>
        <dbReference type="ARBA" id="ARBA00023136"/>
    </source>
</evidence>
<evidence type="ECO:0000256" key="2">
    <source>
        <dbReference type="ARBA" id="ARBA00004287"/>
    </source>
</evidence>
<keyword evidence="6" id="KW-0813">Transport</keyword>
<feature type="region of interest" description="Disordered" evidence="10">
    <location>
        <begin position="289"/>
        <end position="337"/>
    </location>
</feature>
<evidence type="ECO:0000259" key="11">
    <source>
        <dbReference type="PROSITE" id="PS50195"/>
    </source>
</evidence>
<dbReference type="GO" id="GO:0006623">
    <property type="term" value="P:protein targeting to vacuole"/>
    <property type="evidence" value="ECO:0007669"/>
    <property type="project" value="TreeGrafter"/>
</dbReference>
<dbReference type="EMBL" id="JANBQB010000259">
    <property type="protein sequence ID" value="KAJ1978730.1"/>
    <property type="molecule type" value="Genomic_DNA"/>
</dbReference>
<keyword evidence="13" id="KW-1185">Reference proteome</keyword>
<dbReference type="GO" id="GO:0042147">
    <property type="term" value="P:retrograde transport, endosome to Golgi"/>
    <property type="evidence" value="ECO:0007669"/>
    <property type="project" value="InterPro"/>
</dbReference>
<dbReference type="GO" id="GO:0016020">
    <property type="term" value="C:membrane"/>
    <property type="evidence" value="ECO:0007669"/>
    <property type="project" value="UniProtKB-SubCell"/>
</dbReference>
<dbReference type="PANTHER" id="PTHR47554">
    <property type="entry name" value="SORTING NEXIN MVP1"/>
    <property type="match status" value="1"/>
</dbReference>
<dbReference type="OrthoDB" id="10064318at2759"/>
<dbReference type="InterPro" id="IPR027267">
    <property type="entry name" value="AH/BAR_dom_sf"/>
</dbReference>
<keyword evidence="9" id="KW-0472">Membrane</keyword>
<organism evidence="12 13">
    <name type="scientific">Dimargaris verticillata</name>
    <dbReference type="NCBI Taxonomy" id="2761393"/>
    <lineage>
        <taxon>Eukaryota</taxon>
        <taxon>Fungi</taxon>
        <taxon>Fungi incertae sedis</taxon>
        <taxon>Zoopagomycota</taxon>
        <taxon>Kickxellomycotina</taxon>
        <taxon>Dimargaritomycetes</taxon>
        <taxon>Dimargaritales</taxon>
        <taxon>Dimargaritaceae</taxon>
        <taxon>Dimargaris</taxon>
    </lineage>
</organism>
<evidence type="ECO:0000256" key="10">
    <source>
        <dbReference type="SAM" id="MobiDB-lite"/>
    </source>
</evidence>
<dbReference type="Gene3D" id="1.20.1270.60">
    <property type="entry name" value="Arfaptin homology (AH) domain/BAR domain"/>
    <property type="match status" value="1"/>
</dbReference>
<feature type="compositionally biased region" description="Polar residues" evidence="10">
    <location>
        <begin position="1"/>
        <end position="10"/>
    </location>
</feature>
<name>A0A9W8B865_9FUNG</name>
<dbReference type="InterPro" id="IPR036871">
    <property type="entry name" value="PX_dom_sf"/>
</dbReference>
<sequence length="779" mass="86191">MASPPNSNSWAPDALSTPESALPSATYGENLFAETVNGIVPNTTTRSPVPALTRADSLLALNPFASSATEAFAVIPQPVALTSSSIAPSPPPIPADTLDWLNPWGPSTSTQPLPPPSSSSSAGLWARVCLDRKELPPVYAEAFQAAQPRNDRVTAANLRQVLTATSGLTPKQIMEVITIVTTARRASSGLPHPTTLGIDSPELISRTEHDVVLALVAMAQKHMILSLDNLIAHKHDLPVPLLPGLDTISLLESQRRSKSAMFSFPLKGDWWRPRRKQNQSHDDLASQTLDATGDTKVAPNQGSVVQKKATSDNNRSSSSSSSGGGSGEDDPWHIRIGPTPWQNAAAGAFNNAIPNAPGMDESQQPSPAGYEEPLPSLAPFSQVADDPVQITIDDVRSGTVFKYTTYTLVWNAKAARVIRRYSDFWWLLEALMKHYPFRMLPHLPPKAIGANDPVFLETRRQGLVRFTGFLVRHPVLGQDRLLTDFLTVESTWTKYRRTMTLPMESEHLRADLDLAAAAVDQGYANDTFVAHLGRIREQLQLEIDRLHHQCLFMEVIGYQQHNLAQEVDRFSAYFRTLGEAVCAQPQCAPCTRQAAHLQIIKEQFCTASALTADHAKLTSGQTLDYLRRYLGVSVAFQELLNRYERQDLNKQIDKLTRKIKDARQRLDRLRNSPKINNSSSQSSNIKATNGNGRDDDPGHGSGEDSTAAESQASSMVQQDEAQLRRLKYQHGQITRIVASEYQLYHRSRAFITELHTQYTDNQATYHQRMQQAWQRNATL</sequence>
<feature type="region of interest" description="Disordered" evidence="10">
    <location>
        <begin position="1"/>
        <end position="23"/>
    </location>
</feature>
<evidence type="ECO:0000256" key="7">
    <source>
        <dbReference type="ARBA" id="ARBA00022490"/>
    </source>
</evidence>
<dbReference type="Proteomes" id="UP001151582">
    <property type="component" value="Unassembled WGS sequence"/>
</dbReference>
<dbReference type="GO" id="GO:0005829">
    <property type="term" value="C:cytosol"/>
    <property type="evidence" value="ECO:0007669"/>
    <property type="project" value="GOC"/>
</dbReference>
<gene>
    <name evidence="12" type="primary">MVP1</name>
    <name evidence="12" type="ORF">H4R34_003093</name>
</gene>
<dbReference type="PROSITE" id="PS50195">
    <property type="entry name" value="PX"/>
    <property type="match status" value="1"/>
</dbReference>
<accession>A0A9W8B865</accession>
<feature type="domain" description="PX" evidence="11">
    <location>
        <begin position="384"/>
        <end position="492"/>
    </location>
</feature>
<feature type="region of interest" description="Disordered" evidence="10">
    <location>
        <begin position="349"/>
        <end position="378"/>
    </location>
</feature>
<proteinExistence type="inferred from homology"/>
<protein>
    <recommendedName>
        <fullName evidence="5">Sorting nexin MVP1</fullName>
    </recommendedName>
</protein>
<dbReference type="AlphaFoldDB" id="A0A9W8B865"/>
<feature type="compositionally biased region" description="Polar residues" evidence="10">
    <location>
        <begin position="703"/>
        <end position="720"/>
    </location>
</feature>
<dbReference type="GO" id="GO:0032266">
    <property type="term" value="F:phosphatidylinositol-3-phosphate binding"/>
    <property type="evidence" value="ECO:0007669"/>
    <property type="project" value="TreeGrafter"/>
</dbReference>